<gene>
    <name evidence="6" type="ORF">SAMN04488023_1262</name>
</gene>
<keyword evidence="7" id="KW-1185">Reference proteome</keyword>
<dbReference type="AlphaFoldDB" id="A0A1H9U038"/>
<evidence type="ECO:0000256" key="4">
    <source>
        <dbReference type="ARBA" id="ARBA00022837"/>
    </source>
</evidence>
<keyword evidence="4" id="KW-0106">Calcium</keyword>
<dbReference type="GO" id="GO:0046872">
    <property type="term" value="F:metal ion binding"/>
    <property type="evidence" value="ECO:0007669"/>
    <property type="project" value="UniProtKB-KW"/>
</dbReference>
<organism evidence="6 7">
    <name type="scientific">Pedobacter rhizosphaerae</name>
    <dbReference type="NCBI Taxonomy" id="390241"/>
    <lineage>
        <taxon>Bacteria</taxon>
        <taxon>Pseudomonadati</taxon>
        <taxon>Bacteroidota</taxon>
        <taxon>Sphingobacteriia</taxon>
        <taxon>Sphingobacteriales</taxon>
        <taxon>Sphingobacteriaceae</taxon>
        <taxon>Pedobacter</taxon>
    </lineage>
</organism>
<evidence type="ECO:0000256" key="3">
    <source>
        <dbReference type="ARBA" id="ARBA00022801"/>
    </source>
</evidence>
<dbReference type="PROSITE" id="PS00523">
    <property type="entry name" value="SULFATASE_1"/>
    <property type="match status" value="1"/>
</dbReference>
<evidence type="ECO:0000256" key="2">
    <source>
        <dbReference type="ARBA" id="ARBA00022723"/>
    </source>
</evidence>
<dbReference type="EMBL" id="FOGG01000026">
    <property type="protein sequence ID" value="SES02598.1"/>
    <property type="molecule type" value="Genomic_DNA"/>
</dbReference>
<evidence type="ECO:0000313" key="7">
    <source>
        <dbReference type="Proteomes" id="UP000199572"/>
    </source>
</evidence>
<dbReference type="PROSITE" id="PS00149">
    <property type="entry name" value="SULFATASE_2"/>
    <property type="match status" value="1"/>
</dbReference>
<dbReference type="GO" id="GO:0004065">
    <property type="term" value="F:arylsulfatase activity"/>
    <property type="evidence" value="ECO:0007669"/>
    <property type="project" value="TreeGrafter"/>
</dbReference>
<dbReference type="RefSeq" id="WP_245738701.1">
    <property type="nucleotide sequence ID" value="NZ_FOGG01000026.1"/>
</dbReference>
<evidence type="ECO:0000256" key="1">
    <source>
        <dbReference type="ARBA" id="ARBA00008779"/>
    </source>
</evidence>
<dbReference type="InterPro" id="IPR000917">
    <property type="entry name" value="Sulfatase_N"/>
</dbReference>
<dbReference type="SUPFAM" id="SSF53649">
    <property type="entry name" value="Alkaline phosphatase-like"/>
    <property type="match status" value="1"/>
</dbReference>
<dbReference type="PANTHER" id="PTHR42693">
    <property type="entry name" value="ARYLSULFATASE FAMILY MEMBER"/>
    <property type="match status" value="1"/>
</dbReference>
<name>A0A1H9U038_9SPHI</name>
<dbReference type="InterPro" id="IPR017850">
    <property type="entry name" value="Alkaline_phosphatase_core_sf"/>
</dbReference>
<dbReference type="STRING" id="390241.SAMN04488023_1262"/>
<keyword evidence="3" id="KW-0378">Hydrolase</keyword>
<dbReference type="Proteomes" id="UP000199572">
    <property type="component" value="Unassembled WGS sequence"/>
</dbReference>
<protein>
    <submittedName>
        <fullName evidence="6">Arylsulfatase A</fullName>
    </submittedName>
</protein>
<dbReference type="InterPro" id="IPR050738">
    <property type="entry name" value="Sulfatase"/>
</dbReference>
<reference evidence="6 7" key="1">
    <citation type="submission" date="2016-10" db="EMBL/GenBank/DDBJ databases">
        <authorList>
            <person name="de Groot N.N."/>
        </authorList>
    </citation>
    <scope>NUCLEOTIDE SEQUENCE [LARGE SCALE GENOMIC DNA]</scope>
    <source>
        <strain evidence="6 7">DSM 18610</strain>
    </source>
</reference>
<sequence length="483" mass="54201">MKKTSKGLFACCIAKRRFALIVPFMICSTYTVARQQQSTKPNVIVIVSDDAGYADFGCYGGKEIPTPNIDAIAKSGVRFTDAYVSASVCAPSRAGLLTGRYQQRFGFEHNTSTQVSKGYTLADVGMDLKEQTIGNEMQANGYRTIAIGKWHQGDEPQHFPLNRGFDEFYGFTGGHRDFFGYKTKPARENVLYDNREAVAESKVTYLTDMLTDRATHFIEENQKKPFFMYLAFNAVHTPMNARKDLMARYAHIPDSGRRAYAAMMTSLDDNVGKLLNRLKQLELDKNTLIVFINDNGGATNNASDNGLLRGMKGSKWEGGIRVAMMMKWPGQISTGLVYHQPVSALDILPTAIASAKGKPKGTLPLDGVNLIPYLKTGNKKEPHQALFWRRGVAAAMRTGNWKLIRVQDKDTQQVLLFDLKKDLSETNNLANIYPAQVKKMLYRIQDWEKGLDTPHWGSSYGGKNQIMKHRMETKGRAMERLYP</sequence>
<dbReference type="Pfam" id="PF00884">
    <property type="entry name" value="Sulfatase"/>
    <property type="match status" value="1"/>
</dbReference>
<dbReference type="Gene3D" id="3.30.1120.10">
    <property type="match status" value="1"/>
</dbReference>
<keyword evidence="2" id="KW-0479">Metal-binding</keyword>
<comment type="similarity">
    <text evidence="1">Belongs to the sulfatase family.</text>
</comment>
<dbReference type="Gene3D" id="3.40.720.10">
    <property type="entry name" value="Alkaline Phosphatase, subunit A"/>
    <property type="match status" value="1"/>
</dbReference>
<dbReference type="InterPro" id="IPR024607">
    <property type="entry name" value="Sulfatase_CS"/>
</dbReference>
<evidence type="ECO:0000259" key="5">
    <source>
        <dbReference type="Pfam" id="PF00884"/>
    </source>
</evidence>
<dbReference type="PANTHER" id="PTHR42693:SF53">
    <property type="entry name" value="ENDO-4-O-SULFATASE"/>
    <property type="match status" value="1"/>
</dbReference>
<evidence type="ECO:0000313" key="6">
    <source>
        <dbReference type="EMBL" id="SES02598.1"/>
    </source>
</evidence>
<accession>A0A1H9U038</accession>
<dbReference type="CDD" id="cd16144">
    <property type="entry name" value="ARS_like"/>
    <property type="match status" value="1"/>
</dbReference>
<proteinExistence type="inferred from homology"/>
<feature type="domain" description="Sulfatase N-terminal" evidence="5">
    <location>
        <begin position="41"/>
        <end position="353"/>
    </location>
</feature>